<dbReference type="EMBL" id="CAAALY010257959">
    <property type="protein sequence ID" value="VEL38447.1"/>
    <property type="molecule type" value="Genomic_DNA"/>
</dbReference>
<reference evidence="2" key="1">
    <citation type="submission" date="2018-11" db="EMBL/GenBank/DDBJ databases">
        <authorList>
            <consortium name="Pathogen Informatics"/>
        </authorList>
    </citation>
    <scope>NUCLEOTIDE SEQUENCE</scope>
</reference>
<evidence type="ECO:0000313" key="2">
    <source>
        <dbReference type="EMBL" id="VEL38447.1"/>
    </source>
</evidence>
<accession>A0A3S5BAC1</accession>
<protein>
    <submittedName>
        <fullName evidence="2">Uncharacterized protein</fullName>
    </submittedName>
</protein>
<name>A0A3S5BAC1_9PLAT</name>
<proteinExistence type="predicted"/>
<keyword evidence="3" id="KW-1185">Reference proteome</keyword>
<comment type="caution">
    <text evidence="2">The sequence shown here is derived from an EMBL/GenBank/DDBJ whole genome shotgun (WGS) entry which is preliminary data.</text>
</comment>
<feature type="region of interest" description="Disordered" evidence="1">
    <location>
        <begin position="117"/>
        <end position="155"/>
    </location>
</feature>
<dbReference type="AlphaFoldDB" id="A0A3S5BAC1"/>
<organism evidence="2 3">
    <name type="scientific">Protopolystoma xenopodis</name>
    <dbReference type="NCBI Taxonomy" id="117903"/>
    <lineage>
        <taxon>Eukaryota</taxon>
        <taxon>Metazoa</taxon>
        <taxon>Spiralia</taxon>
        <taxon>Lophotrochozoa</taxon>
        <taxon>Platyhelminthes</taxon>
        <taxon>Monogenea</taxon>
        <taxon>Polyopisthocotylea</taxon>
        <taxon>Polystomatidea</taxon>
        <taxon>Polystomatidae</taxon>
        <taxon>Protopolystoma</taxon>
    </lineage>
</organism>
<feature type="compositionally biased region" description="Polar residues" evidence="1">
    <location>
        <begin position="131"/>
        <end position="155"/>
    </location>
</feature>
<sequence length="155" mass="17414">MVRVHPGLLIRPMRGEKCRPTWMGKAFGKQCRVRFDGTVSRLLSLLPFRVKVLREETRKSVPQEEDGGFHGDQLSIGFAVRFMVTLFPRQSPSIPSRNLFSTGIEGDCLLKQRQHESSSKANRQLVKRNPPSCSGGTDLRISSPNTFIRNGSSET</sequence>
<dbReference type="Proteomes" id="UP000784294">
    <property type="component" value="Unassembled WGS sequence"/>
</dbReference>
<evidence type="ECO:0000313" key="3">
    <source>
        <dbReference type="Proteomes" id="UP000784294"/>
    </source>
</evidence>
<gene>
    <name evidence="2" type="ORF">PXEA_LOCUS31887</name>
</gene>
<evidence type="ECO:0000256" key="1">
    <source>
        <dbReference type="SAM" id="MobiDB-lite"/>
    </source>
</evidence>